<organism evidence="1 2">
    <name type="scientific">Saccharothrix algeriensis</name>
    <dbReference type="NCBI Taxonomy" id="173560"/>
    <lineage>
        <taxon>Bacteria</taxon>
        <taxon>Bacillati</taxon>
        <taxon>Actinomycetota</taxon>
        <taxon>Actinomycetes</taxon>
        <taxon>Pseudonocardiales</taxon>
        <taxon>Pseudonocardiaceae</taxon>
        <taxon>Saccharothrix</taxon>
    </lineage>
</organism>
<sequence length="54" mass="5827">MDVGATTGTTTAVAVCGALTDLLLTVYRRRGADVLDVHGDRDLLDFWLDRVSFG</sequence>
<keyword evidence="2" id="KW-1185">Reference proteome</keyword>
<comment type="caution">
    <text evidence="1">The sequence shown here is derived from an EMBL/GenBank/DDBJ whole genome shotgun (WGS) entry which is preliminary data.</text>
</comment>
<reference evidence="1 2" key="1">
    <citation type="submission" date="2021-01" db="EMBL/GenBank/DDBJ databases">
        <title>Sequencing the genomes of 1000 actinobacteria strains.</title>
        <authorList>
            <person name="Klenk H.-P."/>
        </authorList>
    </citation>
    <scope>NUCLEOTIDE SEQUENCE [LARGE SCALE GENOMIC DNA]</scope>
    <source>
        <strain evidence="1 2">DSM 44581</strain>
    </source>
</reference>
<proteinExistence type="predicted"/>
<gene>
    <name evidence="1" type="ORF">JOE68_004501</name>
</gene>
<evidence type="ECO:0000313" key="2">
    <source>
        <dbReference type="Proteomes" id="UP001195724"/>
    </source>
</evidence>
<protein>
    <recommendedName>
        <fullName evidence="3">MDMPI C-terminal domain-containing protein</fullName>
    </recommendedName>
</protein>
<dbReference type="RefSeq" id="WP_204844244.1">
    <property type="nucleotide sequence ID" value="NZ_JAFBCL010000001.1"/>
</dbReference>
<name>A0ABS2SBL0_9PSEU</name>
<evidence type="ECO:0008006" key="3">
    <source>
        <dbReference type="Google" id="ProtNLM"/>
    </source>
</evidence>
<dbReference type="EMBL" id="JAFBCL010000001">
    <property type="protein sequence ID" value="MBM7813636.1"/>
    <property type="molecule type" value="Genomic_DNA"/>
</dbReference>
<evidence type="ECO:0000313" key="1">
    <source>
        <dbReference type="EMBL" id="MBM7813636.1"/>
    </source>
</evidence>
<accession>A0ABS2SBL0</accession>
<dbReference type="Proteomes" id="UP001195724">
    <property type="component" value="Unassembled WGS sequence"/>
</dbReference>